<evidence type="ECO:0000313" key="1">
    <source>
        <dbReference type="EMBL" id="MBK7421752.1"/>
    </source>
</evidence>
<organism evidence="1 2">
    <name type="scientific">Candidatus Propionivibrio dominans</name>
    <dbReference type="NCBI Taxonomy" id="2954373"/>
    <lineage>
        <taxon>Bacteria</taxon>
        <taxon>Pseudomonadati</taxon>
        <taxon>Pseudomonadota</taxon>
        <taxon>Betaproteobacteria</taxon>
        <taxon>Rhodocyclales</taxon>
        <taxon>Rhodocyclaceae</taxon>
        <taxon>Propionivibrio</taxon>
    </lineage>
</organism>
<sequence length="1632" mass="179328">MAQQTVIWTVLPNGKLDGRWRVSVVISPRLTPQSNSERLLGASVWKEWFNWPATLARQGLVLEIGTGSVPLRPIDTPETAPDSPLWQQLFYPQLPVAPFQFKDMSQVNLRSFPLRPLLGLLRKHYQLLSLQAGQEDHPILLPWNAANPVLKSLLRELGTRTIKQDFGQRSIERPLPGFSRFHTVGTDGKRPQDRAVDQRVFNANSCIKAPARRPGRKGRQTVFPLRALPPVWEDPALIRNGSIPVSPADREARAQLMEQFATPAEYALWQADRFYNRTVPTAAQREMKRPGFSGMAAAIVPPEFDFHQRIASYGDHTNLLRRLGLVIDCVLERNDLLDALISSSGPATGFMRLKLTAAAPHQPAGDQFPSTAFSISKHRFVMQARTPDHTDGLLKLQGADDGYGMVQQGHDLPSPFDVYQLDPDGAALKTVNFLLTAQNLVGRHLEIGADGGVTYTTGDRQPVSALRSGGIGVSRHGRAGMVGMAAATAALNNAAILAGGAAAKEVTLFAEDVLRGYRVDVMNREVGRWQSLCARTGNYLALARNDGTPAMPIALPTEEGHVKGASTTSAEGKPDDHYLHETLFRWTGWSLAAPRPGRTVRDATVPGTHLQVEEVVDGATEAAPRGNGLSVKFAALKGSLPRLRFGQGYRMRARLVDLAGNSLALEEPDLEEQASDMLRYGRFEPVDPPALVLRGKLSEGESLERMVLRSNFDKRCGDYTNDIKGPLAGDYDNPDFEYTPIDERHIVPPKSSQQQCELHGMFDAAIGSQDTNRIKEAYAIAARESGSLMHPQPGAQIELVTPAKAAQAATVQGAGAMILPPEQADDSRDRFAAGQYLIHREAQVPVPYLPDPACGGIALQGVPGLERWTAGKPIVELAPGLLGYVLDKGARAVFFPDTKWRLILLLDFDRDPADEALNKEWPQDVRSLRLVLNEQPGEVTNPPCGDEHTEPASPKWDFAKGVLQLFLPKGFVARLRYASFVHDQLVQHFGLPNWHEDAAKLRLRVEALAGCNWMLTPWRALTLVHATQQPVCAPRLEQVSLPRKPGEQHVDLLARHVVLHGPSTGKFEIVGEWDEWVDDPLADDPALPGPKRVHHEATLSEIRLAENHRNRFPLADAVAAQNAFTPNGGQVIPTDLAKRPAVPGNRHEFGDTRFRFIRYRLRATTRFREYLPPKLFARLDKIIQHGPWVETDQVQVQALSALGEAKDAGAPVLRVTQGGKAGSIVRSSAAPDVPELVYVVPTFRWSRPAASGNTRTSTRLGNGLRVYLERPWFSSGDGELLGVVIPGNGVDFSQIDPARLPLVTQWGQDPMWDAARPDTRSQISDFPAAVNSEMLLLQELDVGVHVVGHRVHFDAARKLWYCDIEINPGLGYMPFVRLALVRYQPHAVQGAKISRVLLTDFSQLLPRRRAVLVRDGINLTVTVHGPAAQRGPMRRHNPGGMSESEYLNLSLSGPGGDDGRNRLELVIQTQPDGLDSDLGWSDGRVLASGLVGGTPASRSLNALLTEGIQVQAADEVVSRRTRGGQTVRFDRIEGVTATSTTTLGAEVLGAGNTGLIGQTGQVGEVPGMFDPAVWSQKVRLPLPMPNFKHRLMLREFERFYTDRTVPEQSTSGPRRRVVVEERLVYAEVFALG</sequence>
<gene>
    <name evidence="1" type="ORF">IPJ48_00875</name>
</gene>
<accession>A0A9D7F9U4</accession>
<proteinExistence type="predicted"/>
<evidence type="ECO:0000313" key="2">
    <source>
        <dbReference type="Proteomes" id="UP000886602"/>
    </source>
</evidence>
<dbReference type="Proteomes" id="UP000886602">
    <property type="component" value="Unassembled WGS sequence"/>
</dbReference>
<reference evidence="1" key="1">
    <citation type="submission" date="2020-10" db="EMBL/GenBank/DDBJ databases">
        <title>Connecting structure to function with the recovery of over 1000 high-quality activated sludge metagenome-assembled genomes encoding full-length rRNA genes using long-read sequencing.</title>
        <authorList>
            <person name="Singleton C.M."/>
            <person name="Petriglieri F."/>
            <person name="Kristensen J.M."/>
            <person name="Kirkegaard R.H."/>
            <person name="Michaelsen T.Y."/>
            <person name="Andersen M.H."/>
            <person name="Karst S.M."/>
            <person name="Dueholm M.S."/>
            <person name="Nielsen P.H."/>
            <person name="Albertsen M."/>
        </authorList>
    </citation>
    <scope>NUCLEOTIDE SEQUENCE</scope>
    <source>
        <strain evidence="1">EsbW_18-Q3-R4-48_MAXAC.044</strain>
    </source>
</reference>
<protein>
    <submittedName>
        <fullName evidence="1">Uncharacterized protein</fullName>
    </submittedName>
</protein>
<comment type="caution">
    <text evidence="1">The sequence shown here is derived from an EMBL/GenBank/DDBJ whole genome shotgun (WGS) entry which is preliminary data.</text>
</comment>
<dbReference type="EMBL" id="JADJNC010000003">
    <property type="protein sequence ID" value="MBK7421752.1"/>
    <property type="molecule type" value="Genomic_DNA"/>
</dbReference>
<name>A0A9D7F9U4_9RHOO</name>